<evidence type="ECO:0008006" key="4">
    <source>
        <dbReference type="Google" id="ProtNLM"/>
    </source>
</evidence>
<dbReference type="OrthoDB" id="952847at2"/>
<reference evidence="2 3" key="1">
    <citation type="submission" date="2016-10" db="EMBL/GenBank/DDBJ databases">
        <title>Marinobacter salinus sp. nov., a moderately halophilic bacterium isolated from a tidal flat environment.</title>
        <authorList>
            <person name="Park S.-J."/>
        </authorList>
    </citation>
    <scope>NUCLEOTIDE SEQUENCE [LARGE SCALE GENOMIC DNA]</scope>
    <source>
        <strain evidence="2 3">Hb8</strain>
    </source>
</reference>
<accession>A0A1D9GPH5</accession>
<name>A0A1D9GPH5_9GAMM</name>
<feature type="transmembrane region" description="Helical" evidence="1">
    <location>
        <begin position="21"/>
        <end position="40"/>
    </location>
</feature>
<dbReference type="STRING" id="1874317.BKP64_15950"/>
<dbReference type="Proteomes" id="UP000177445">
    <property type="component" value="Chromosome"/>
</dbReference>
<keyword evidence="3" id="KW-1185">Reference proteome</keyword>
<dbReference type="RefSeq" id="WP_070972360.1">
    <property type="nucleotide sequence ID" value="NZ_CP017715.1"/>
</dbReference>
<keyword evidence="1" id="KW-0472">Membrane</keyword>
<evidence type="ECO:0000313" key="3">
    <source>
        <dbReference type="Proteomes" id="UP000177445"/>
    </source>
</evidence>
<dbReference type="AlphaFoldDB" id="A0A1D9GPH5"/>
<gene>
    <name evidence="2" type="ORF">BKP64_15950</name>
</gene>
<organism evidence="2 3">
    <name type="scientific">Marinobacter salinus</name>
    <dbReference type="NCBI Taxonomy" id="1874317"/>
    <lineage>
        <taxon>Bacteria</taxon>
        <taxon>Pseudomonadati</taxon>
        <taxon>Pseudomonadota</taxon>
        <taxon>Gammaproteobacteria</taxon>
        <taxon>Pseudomonadales</taxon>
        <taxon>Marinobacteraceae</taxon>
        <taxon>Marinobacter</taxon>
    </lineage>
</organism>
<sequence>MQDISNMNREGLPSSKSLFKATGVAAVIGSVVLVTTILPAEYGIDPTGLGQTMGLTVLSQANAAESAQPESESASSGNLLALPAGPVWKTPEGLSSDSTTVTLGPNEGLEVKATMAEGDRMVFNWTTEGGPVNFDMHGERFNDGDNFTSYWRGRDQPSASGAFEAPFDGTHGWYWENRGEVAVTVVLNTSGFYNDIIKK</sequence>
<protein>
    <recommendedName>
        <fullName evidence="4">Transmembrane anchor protein</fullName>
    </recommendedName>
</protein>
<evidence type="ECO:0000256" key="1">
    <source>
        <dbReference type="SAM" id="Phobius"/>
    </source>
</evidence>
<evidence type="ECO:0000313" key="2">
    <source>
        <dbReference type="EMBL" id="AOY89542.1"/>
    </source>
</evidence>
<dbReference type="EMBL" id="CP017715">
    <property type="protein sequence ID" value="AOY89542.1"/>
    <property type="molecule type" value="Genomic_DNA"/>
</dbReference>
<keyword evidence="1" id="KW-0812">Transmembrane</keyword>
<keyword evidence="1" id="KW-1133">Transmembrane helix</keyword>
<dbReference type="KEGG" id="msq:BKP64_15950"/>
<proteinExistence type="predicted"/>